<accession>A0AAD9GX67</accession>
<organism evidence="2 4">
    <name type="scientific">Phytophthora citrophthora</name>
    <dbReference type="NCBI Taxonomy" id="4793"/>
    <lineage>
        <taxon>Eukaryota</taxon>
        <taxon>Sar</taxon>
        <taxon>Stramenopiles</taxon>
        <taxon>Oomycota</taxon>
        <taxon>Peronosporomycetes</taxon>
        <taxon>Peronosporales</taxon>
        <taxon>Peronosporaceae</taxon>
        <taxon>Phytophthora</taxon>
    </lineage>
</organism>
<proteinExistence type="predicted"/>
<evidence type="ECO:0000313" key="4">
    <source>
        <dbReference type="Proteomes" id="UP001259832"/>
    </source>
</evidence>
<gene>
    <name evidence="2" type="ORF">P3T76_002276</name>
    <name evidence="3" type="ORF">P3T76_002282</name>
</gene>
<comment type="caution">
    <text evidence="2">The sequence shown here is derived from an EMBL/GenBank/DDBJ whole genome shotgun (WGS) entry which is preliminary data.</text>
</comment>
<name>A0AAD9GX67_9STRA</name>
<reference evidence="2" key="1">
    <citation type="submission" date="2023-08" db="EMBL/GenBank/DDBJ databases">
        <title>Reference Genome Resource for the Citrus Pathogen Phytophthora citrophthora.</title>
        <authorList>
            <person name="Moller H."/>
            <person name="Coetzee B."/>
            <person name="Rose L.J."/>
            <person name="Van Niekerk J.M."/>
        </authorList>
    </citation>
    <scope>NUCLEOTIDE SEQUENCE</scope>
    <source>
        <strain evidence="2">STE-U-9442</strain>
    </source>
</reference>
<sequence>MSNMTQLNHPKKHGKCQVSESNKPAAIHDAKAPAGTEDTKVSIQDLETTTEDLQALVESLGDSIKKMESICEHYLNLTRFRIQVNEVKQFASLVVNKSNESATKSESKSTEFDACEGTSTSEPDYTWNGRDLPSPKLMAQAVKAASDKNYIELYRRAYGSSPSSVLGSDR</sequence>
<feature type="region of interest" description="Disordered" evidence="1">
    <location>
        <begin position="1"/>
        <end position="38"/>
    </location>
</feature>
<dbReference type="EMBL" id="JASMQC010000003">
    <property type="protein sequence ID" value="KAK1946730.1"/>
    <property type="molecule type" value="Genomic_DNA"/>
</dbReference>
<evidence type="ECO:0000256" key="1">
    <source>
        <dbReference type="SAM" id="MobiDB-lite"/>
    </source>
</evidence>
<feature type="region of interest" description="Disordered" evidence="1">
    <location>
        <begin position="98"/>
        <end position="132"/>
    </location>
</feature>
<evidence type="ECO:0000313" key="2">
    <source>
        <dbReference type="EMBL" id="KAK1946724.1"/>
    </source>
</evidence>
<dbReference type="Proteomes" id="UP001259832">
    <property type="component" value="Unassembled WGS sequence"/>
</dbReference>
<keyword evidence="4" id="KW-1185">Reference proteome</keyword>
<protein>
    <submittedName>
        <fullName evidence="2">Uncharacterized protein</fullName>
    </submittedName>
</protein>
<evidence type="ECO:0000313" key="3">
    <source>
        <dbReference type="EMBL" id="KAK1946730.1"/>
    </source>
</evidence>
<dbReference type="EMBL" id="JASMQC010000003">
    <property type="protein sequence ID" value="KAK1946724.1"/>
    <property type="molecule type" value="Genomic_DNA"/>
</dbReference>
<dbReference type="AlphaFoldDB" id="A0AAD9GX67"/>